<dbReference type="Pfam" id="PF07077">
    <property type="entry name" value="DUF1345"/>
    <property type="match status" value="1"/>
</dbReference>
<organism evidence="2 3">
    <name type="scientific">Nonomuraea dietziae</name>
    <dbReference type="NCBI Taxonomy" id="65515"/>
    <lineage>
        <taxon>Bacteria</taxon>
        <taxon>Bacillati</taxon>
        <taxon>Actinomycetota</taxon>
        <taxon>Actinomycetes</taxon>
        <taxon>Streptosporangiales</taxon>
        <taxon>Streptosporangiaceae</taxon>
        <taxon>Nonomuraea</taxon>
    </lineage>
</organism>
<evidence type="ECO:0000256" key="1">
    <source>
        <dbReference type="SAM" id="Phobius"/>
    </source>
</evidence>
<keyword evidence="1" id="KW-0812">Transmembrane</keyword>
<dbReference type="InterPro" id="IPR009781">
    <property type="entry name" value="DUF1345"/>
</dbReference>
<dbReference type="RefSeq" id="WP_183644308.1">
    <property type="nucleotide sequence ID" value="NZ_BAAAXX010000171.1"/>
</dbReference>
<evidence type="ECO:0000313" key="2">
    <source>
        <dbReference type="EMBL" id="MBB3725241.1"/>
    </source>
</evidence>
<name>A0A7W5Y5F1_9ACTN</name>
<feature type="transmembrane region" description="Helical" evidence="1">
    <location>
        <begin position="119"/>
        <end position="140"/>
    </location>
</feature>
<feature type="transmembrane region" description="Helical" evidence="1">
    <location>
        <begin position="21"/>
        <end position="39"/>
    </location>
</feature>
<evidence type="ECO:0000313" key="3">
    <source>
        <dbReference type="Proteomes" id="UP000579945"/>
    </source>
</evidence>
<keyword evidence="1" id="KW-0472">Membrane</keyword>
<dbReference type="Proteomes" id="UP000579945">
    <property type="component" value="Unassembled WGS sequence"/>
</dbReference>
<feature type="transmembrane region" description="Helical" evidence="1">
    <location>
        <begin position="45"/>
        <end position="66"/>
    </location>
</feature>
<protein>
    <submittedName>
        <fullName evidence="2">Putative membrane protein</fullName>
    </submittedName>
</protein>
<dbReference type="GeneID" id="95387681"/>
<feature type="transmembrane region" description="Helical" evidence="1">
    <location>
        <begin position="86"/>
        <end position="107"/>
    </location>
</feature>
<dbReference type="EMBL" id="JACIBV010000001">
    <property type="protein sequence ID" value="MBB3725241.1"/>
    <property type="molecule type" value="Genomic_DNA"/>
</dbReference>
<keyword evidence="1" id="KW-1133">Transmembrane helix</keyword>
<gene>
    <name evidence="2" type="ORF">FHR33_001101</name>
</gene>
<reference evidence="2 3" key="1">
    <citation type="submission" date="2020-08" db="EMBL/GenBank/DDBJ databases">
        <title>Sequencing the genomes of 1000 actinobacteria strains.</title>
        <authorList>
            <person name="Klenk H.-P."/>
        </authorList>
    </citation>
    <scope>NUCLEOTIDE SEQUENCE [LARGE SCALE GENOMIC DNA]</scope>
    <source>
        <strain evidence="2 3">DSM 44320</strain>
    </source>
</reference>
<proteinExistence type="predicted"/>
<dbReference type="AlphaFoldDB" id="A0A7W5Y5F1"/>
<sequence length="224" mass="23812">MPRRVDQPREPRARRGVSAQVEVLVSALCGVAVAVPLIWVSSPALGVLVGWDTACVVYMTWIWTGILRRDAAETARRATTTDPDRAVTDIVLLTAAVASLVAVGIVIVRATHSEGAAELVGVALGLASVVLSWAVVHTVFTLRYAHLYYAGPDGGIDFNGSGPPSYSDFAYLAFTIGMTFQVSDTALRSTLIRRAALRHALLSYLFGTGILATTINLVASLSSR</sequence>
<keyword evidence="3" id="KW-1185">Reference proteome</keyword>
<accession>A0A7W5Y5F1</accession>
<feature type="transmembrane region" description="Helical" evidence="1">
    <location>
        <begin position="201"/>
        <end position="221"/>
    </location>
</feature>
<comment type="caution">
    <text evidence="2">The sequence shown here is derived from an EMBL/GenBank/DDBJ whole genome shotgun (WGS) entry which is preliminary data.</text>
</comment>